<dbReference type="Proteomes" id="UP001237448">
    <property type="component" value="Unassembled WGS sequence"/>
</dbReference>
<dbReference type="Pfam" id="PF00583">
    <property type="entry name" value="Acetyltransf_1"/>
    <property type="match status" value="1"/>
</dbReference>
<gene>
    <name evidence="4" type="ORF">J3R73_000563</name>
</gene>
<dbReference type="Gene3D" id="3.40.630.30">
    <property type="match status" value="1"/>
</dbReference>
<evidence type="ECO:0000256" key="1">
    <source>
        <dbReference type="ARBA" id="ARBA00022679"/>
    </source>
</evidence>
<evidence type="ECO:0000259" key="3">
    <source>
        <dbReference type="PROSITE" id="PS51186"/>
    </source>
</evidence>
<dbReference type="InterPro" id="IPR000182">
    <property type="entry name" value="GNAT_dom"/>
</dbReference>
<dbReference type="CDD" id="cd04301">
    <property type="entry name" value="NAT_SF"/>
    <property type="match status" value="1"/>
</dbReference>
<dbReference type="RefSeq" id="WP_307422172.1">
    <property type="nucleotide sequence ID" value="NZ_JAUSVK010000001.1"/>
</dbReference>
<accession>A0ABU0F8A9</accession>
<feature type="domain" description="N-acetyltransferase" evidence="3">
    <location>
        <begin position="7"/>
        <end position="155"/>
    </location>
</feature>
<dbReference type="SUPFAM" id="SSF55729">
    <property type="entry name" value="Acyl-CoA N-acyltransferases (Nat)"/>
    <property type="match status" value="1"/>
</dbReference>
<organism evidence="4 5">
    <name type="scientific">Labrys monachus</name>
    <dbReference type="NCBI Taxonomy" id="217067"/>
    <lineage>
        <taxon>Bacteria</taxon>
        <taxon>Pseudomonadati</taxon>
        <taxon>Pseudomonadota</taxon>
        <taxon>Alphaproteobacteria</taxon>
        <taxon>Hyphomicrobiales</taxon>
        <taxon>Xanthobacteraceae</taxon>
        <taxon>Labrys</taxon>
    </lineage>
</organism>
<dbReference type="PANTHER" id="PTHR43877">
    <property type="entry name" value="AMINOALKYLPHOSPHONATE N-ACETYLTRANSFERASE-RELATED-RELATED"/>
    <property type="match status" value="1"/>
</dbReference>
<keyword evidence="5" id="KW-1185">Reference proteome</keyword>
<evidence type="ECO:0000256" key="2">
    <source>
        <dbReference type="ARBA" id="ARBA00023315"/>
    </source>
</evidence>
<evidence type="ECO:0000313" key="4">
    <source>
        <dbReference type="EMBL" id="MDQ0390771.1"/>
    </source>
</evidence>
<dbReference type="InterPro" id="IPR016181">
    <property type="entry name" value="Acyl_CoA_acyltransferase"/>
</dbReference>
<name>A0ABU0F8A9_9HYPH</name>
<keyword evidence="1" id="KW-0808">Transferase</keyword>
<sequence>MTDDPALPLRRAEAGDVPALAALQRAAYADLRARIGMSLQPYDADFAAVFATTEIWLAGPSQKLDAALILDPKPDHLLIWSIAVAPERKGAGLGSALLDFAEARAAEAGLPEVRLYTNERFTENVAWYRRRGYAVERIEERPDRRVVHFRRAVRA</sequence>
<dbReference type="PROSITE" id="PS51186">
    <property type="entry name" value="GNAT"/>
    <property type="match status" value="1"/>
</dbReference>
<evidence type="ECO:0000313" key="5">
    <source>
        <dbReference type="Proteomes" id="UP001237448"/>
    </source>
</evidence>
<reference evidence="4 5" key="1">
    <citation type="submission" date="2023-07" db="EMBL/GenBank/DDBJ databases">
        <title>Genomic Encyclopedia of Type Strains, Phase IV (KMG-IV): sequencing the most valuable type-strain genomes for metagenomic binning, comparative biology and taxonomic classification.</title>
        <authorList>
            <person name="Goeker M."/>
        </authorList>
    </citation>
    <scope>NUCLEOTIDE SEQUENCE [LARGE SCALE GENOMIC DNA]</scope>
    <source>
        <strain evidence="4 5">DSM 5896</strain>
    </source>
</reference>
<protein>
    <submittedName>
        <fullName evidence="4">Ribosomal protein S18 acetylase RimI-like enzyme</fullName>
    </submittedName>
</protein>
<comment type="caution">
    <text evidence="4">The sequence shown here is derived from an EMBL/GenBank/DDBJ whole genome shotgun (WGS) entry which is preliminary data.</text>
</comment>
<dbReference type="EMBL" id="JAUSVK010000001">
    <property type="protein sequence ID" value="MDQ0390771.1"/>
    <property type="molecule type" value="Genomic_DNA"/>
</dbReference>
<dbReference type="InterPro" id="IPR050832">
    <property type="entry name" value="Bact_Acetyltransf"/>
</dbReference>
<proteinExistence type="predicted"/>
<keyword evidence="2" id="KW-0012">Acyltransferase</keyword>